<sequence length="248" mass="27410">MLLSASVLLPFLLLPCGLLADDQGRPGIIHHDAVVGFPETVPDDWRGVLYKKYRPSLALGGGCVPYPAVDAEGNIGGGLKPTGFFANGDCNNSPGQVYVRGERFNGLYAIMYSWYFPKSQSSPGIGQRHDWQNILLWLAYPAEDAVVLAVNVQVHDKYTYKDVKKVSWHFTQPLLQYKSGASWFQGPVLGLTDSWTAETQPMIAWENLTDAARWALNLTDWGAATAAFTDVHLSRWLDTANWYSGTPS</sequence>
<dbReference type="PANTHER" id="PTHR33657:SF8">
    <property type="entry name" value="DOMAIN PROTEIN, PUTATIVE (AFU_ORTHOLOGUE AFUA_5G00600)-RELATED"/>
    <property type="match status" value="1"/>
</dbReference>
<organism evidence="4 5">
    <name type="scientific">Phyllachora maydis</name>
    <dbReference type="NCBI Taxonomy" id="1825666"/>
    <lineage>
        <taxon>Eukaryota</taxon>
        <taxon>Fungi</taxon>
        <taxon>Dikarya</taxon>
        <taxon>Ascomycota</taxon>
        <taxon>Pezizomycotina</taxon>
        <taxon>Sordariomycetes</taxon>
        <taxon>Sordariomycetidae</taxon>
        <taxon>Phyllachorales</taxon>
        <taxon>Phyllachoraceae</taxon>
        <taxon>Phyllachora</taxon>
    </lineage>
</organism>
<proteinExistence type="inferred from homology"/>
<dbReference type="InterPro" id="IPR008701">
    <property type="entry name" value="NPP1"/>
</dbReference>
<dbReference type="Proteomes" id="UP001217918">
    <property type="component" value="Unassembled WGS sequence"/>
</dbReference>
<comment type="similarity">
    <text evidence="1">Belongs to the Necrosis inducing protein (NPP1) family.</text>
</comment>
<feature type="chain" id="PRO_5042105729" description="Necrosis inducing protein" evidence="3">
    <location>
        <begin position="21"/>
        <end position="248"/>
    </location>
</feature>
<gene>
    <name evidence="4" type="ORF">P8C59_002851</name>
</gene>
<dbReference type="AlphaFoldDB" id="A0AAD9HZ07"/>
<keyword evidence="2" id="KW-0843">Virulence</keyword>
<protein>
    <recommendedName>
        <fullName evidence="6">Necrosis inducing protein</fullName>
    </recommendedName>
</protein>
<keyword evidence="5" id="KW-1185">Reference proteome</keyword>
<evidence type="ECO:0008006" key="6">
    <source>
        <dbReference type="Google" id="ProtNLM"/>
    </source>
</evidence>
<dbReference type="EMBL" id="JAQQPM010000002">
    <property type="protein sequence ID" value="KAK2068194.1"/>
    <property type="molecule type" value="Genomic_DNA"/>
</dbReference>
<evidence type="ECO:0000256" key="1">
    <source>
        <dbReference type="ARBA" id="ARBA00009520"/>
    </source>
</evidence>
<dbReference type="Pfam" id="PF05630">
    <property type="entry name" value="NPP1"/>
    <property type="match status" value="1"/>
</dbReference>
<evidence type="ECO:0000256" key="3">
    <source>
        <dbReference type="SAM" id="SignalP"/>
    </source>
</evidence>
<evidence type="ECO:0000256" key="2">
    <source>
        <dbReference type="ARBA" id="ARBA00023026"/>
    </source>
</evidence>
<evidence type="ECO:0000313" key="5">
    <source>
        <dbReference type="Proteomes" id="UP001217918"/>
    </source>
</evidence>
<accession>A0AAD9HZ07</accession>
<comment type="caution">
    <text evidence="4">The sequence shown here is derived from an EMBL/GenBank/DDBJ whole genome shotgun (WGS) entry which is preliminary data.</text>
</comment>
<evidence type="ECO:0000313" key="4">
    <source>
        <dbReference type="EMBL" id="KAK2068194.1"/>
    </source>
</evidence>
<dbReference type="PIRSF" id="PIRSF029958">
    <property type="entry name" value="Necrosis-inducing_protein"/>
    <property type="match status" value="1"/>
</dbReference>
<dbReference type="PANTHER" id="PTHR33657">
    <property type="entry name" value="DOMAIN PROTEIN, PUTATIVE (AFU_ORTHOLOGUE AFUA_5G00600)-RELATED"/>
    <property type="match status" value="1"/>
</dbReference>
<keyword evidence="3" id="KW-0732">Signal</keyword>
<feature type="signal peptide" evidence="3">
    <location>
        <begin position="1"/>
        <end position="20"/>
    </location>
</feature>
<name>A0AAD9HZ07_9PEZI</name>
<reference evidence="4" key="1">
    <citation type="journal article" date="2023" name="Mol. Plant Microbe Interact.">
        <title>Elucidating the Obligate Nature and Biological Capacity of an Invasive Fungal Corn Pathogen.</title>
        <authorList>
            <person name="MacCready J.S."/>
            <person name="Roggenkamp E.M."/>
            <person name="Gdanetz K."/>
            <person name="Chilvers M.I."/>
        </authorList>
    </citation>
    <scope>NUCLEOTIDE SEQUENCE</scope>
    <source>
        <strain evidence="4">PM02</strain>
    </source>
</reference>